<evidence type="ECO:0000313" key="2">
    <source>
        <dbReference type="EMBL" id="TQF14898.1"/>
    </source>
</evidence>
<dbReference type="GO" id="GO:0008270">
    <property type="term" value="F:zinc ion binding"/>
    <property type="evidence" value="ECO:0007669"/>
    <property type="project" value="InterPro"/>
</dbReference>
<name>A0A540X0U6_9BACT</name>
<dbReference type="SUPFAM" id="SSF55486">
    <property type="entry name" value="Metalloproteases ('zincins'), catalytic domain"/>
    <property type="match status" value="1"/>
</dbReference>
<gene>
    <name evidence="2" type="ORF">FJV41_16460</name>
</gene>
<dbReference type="InterPro" id="IPR027268">
    <property type="entry name" value="Peptidase_M4/M1_CTD_sf"/>
</dbReference>
<sequence>MGSRVPPRSSLHDKDAMRSIPGWFAKKVARGLAVVALTWSPLVLTGTGCGPTEDASEQEAPLDTRAHSFTPMAPSGDFTAQVTRYEYEFATQTGAAKSTLLMDVYPPGGDCFVVKAPQGLTEVHWNGNPPLRSESVEDGIRVCGPGLFAGQVKLEARFTVPLQTYDFTQVGFSRRTDKAGNTFSYLLNWVEGCDRFGPCDDRTDQLAQYVFTIKHAQNERVVCPGQRTRPDNTTTKCTLTGLTKAPTYSSFAVASNPAWVPSTFTEVSNKFKLVFYEVPGGKLAASLNANDVKAYLHWIIGELGPLPYGTELRVAGAPTEWLGVEHPANLILREDLPDLRRDYANMTMHTLMHEVVHQWAGNRTTLSRPFDFVWKEAIAEYLTYLYELRARPSGEAEQTRAYWDRLARTAAYYPQPQDDPPPVFLSLASDVYGTGPMILFLQLEPLLGQDAVLRGIKGFLSQPGDRSVDDLRAALEQASGKNLGPYFDAWVHGAGDPDWPYFEVSTEEDDGDVTLTALQRSVSGTHYPVAVDVLLEGATQSKLVTLDYGLEPESDTLHVTVPFPEPVLQVTVDPENRVVNRRFLGVSDEPPPPRWLF</sequence>
<reference evidence="2 3" key="1">
    <citation type="submission" date="2019-06" db="EMBL/GenBank/DDBJ databases">
        <authorList>
            <person name="Livingstone P."/>
            <person name="Whitworth D."/>
        </authorList>
    </citation>
    <scope>NUCLEOTIDE SEQUENCE [LARGE SCALE GENOMIC DNA]</scope>
    <source>
        <strain evidence="2 3">AM401</strain>
    </source>
</reference>
<dbReference type="Proteomes" id="UP000315369">
    <property type="component" value="Unassembled WGS sequence"/>
</dbReference>
<dbReference type="OrthoDB" id="9816201at2"/>
<evidence type="ECO:0000259" key="1">
    <source>
        <dbReference type="Pfam" id="PF01433"/>
    </source>
</evidence>
<evidence type="ECO:0000313" key="3">
    <source>
        <dbReference type="Proteomes" id="UP000315369"/>
    </source>
</evidence>
<dbReference type="Gene3D" id="1.10.390.10">
    <property type="entry name" value="Neutral Protease Domain 2"/>
    <property type="match status" value="1"/>
</dbReference>
<protein>
    <submittedName>
        <fullName evidence="2">M1 family metallopeptidase</fullName>
    </submittedName>
</protein>
<comment type="caution">
    <text evidence="2">The sequence shown here is derived from an EMBL/GenBank/DDBJ whole genome shotgun (WGS) entry which is preliminary data.</text>
</comment>
<feature type="domain" description="Peptidase M1 membrane alanine aminopeptidase" evidence="1">
    <location>
        <begin position="345"/>
        <end position="490"/>
    </location>
</feature>
<dbReference type="EMBL" id="VIFM01000056">
    <property type="protein sequence ID" value="TQF14898.1"/>
    <property type="molecule type" value="Genomic_DNA"/>
</dbReference>
<organism evidence="2 3">
    <name type="scientific">Myxococcus llanfairpwllgwyngyllgogerychwyrndrobwllllantysiliogogogochensis</name>
    <dbReference type="NCBI Taxonomy" id="2590453"/>
    <lineage>
        <taxon>Bacteria</taxon>
        <taxon>Pseudomonadati</taxon>
        <taxon>Myxococcota</taxon>
        <taxon>Myxococcia</taxon>
        <taxon>Myxococcales</taxon>
        <taxon>Cystobacterineae</taxon>
        <taxon>Myxococcaceae</taxon>
        <taxon>Myxococcus</taxon>
    </lineage>
</organism>
<dbReference type="Pfam" id="PF01433">
    <property type="entry name" value="Peptidase_M1"/>
    <property type="match status" value="1"/>
</dbReference>
<accession>A0A540X0U6</accession>
<dbReference type="GO" id="GO:0008237">
    <property type="term" value="F:metallopeptidase activity"/>
    <property type="evidence" value="ECO:0007669"/>
    <property type="project" value="InterPro"/>
</dbReference>
<keyword evidence="3" id="KW-1185">Reference proteome</keyword>
<dbReference type="InterPro" id="IPR014782">
    <property type="entry name" value="Peptidase_M1_dom"/>
</dbReference>
<proteinExistence type="predicted"/>
<dbReference type="AlphaFoldDB" id="A0A540X0U6"/>